<keyword evidence="2" id="KW-1185">Reference proteome</keyword>
<evidence type="ECO:0000313" key="2">
    <source>
        <dbReference type="Proteomes" id="UP001240678"/>
    </source>
</evidence>
<dbReference type="GeneID" id="85334761"/>
<sequence length="53" mass="6366">MIGHIIWRKETHARSKFHGEWGLQACRCWLWLRWGSTHPANKTESLASRWFTT</sequence>
<proteinExistence type="predicted"/>
<accession>A0AAJ0E4V5</accession>
<evidence type="ECO:0000313" key="1">
    <source>
        <dbReference type="EMBL" id="KAK1534276.1"/>
    </source>
</evidence>
<gene>
    <name evidence="1" type="ORF">CCOS01_03028</name>
</gene>
<name>A0AAJ0E4V5_9PEZI</name>
<protein>
    <submittedName>
        <fullName evidence="1">Uncharacterized protein</fullName>
    </submittedName>
</protein>
<dbReference type="Proteomes" id="UP001240678">
    <property type="component" value="Unassembled WGS sequence"/>
</dbReference>
<dbReference type="EMBL" id="MOOE01000003">
    <property type="protein sequence ID" value="KAK1534276.1"/>
    <property type="molecule type" value="Genomic_DNA"/>
</dbReference>
<organism evidence="1 2">
    <name type="scientific">Colletotrichum costaricense</name>
    <dbReference type="NCBI Taxonomy" id="1209916"/>
    <lineage>
        <taxon>Eukaryota</taxon>
        <taxon>Fungi</taxon>
        <taxon>Dikarya</taxon>
        <taxon>Ascomycota</taxon>
        <taxon>Pezizomycotina</taxon>
        <taxon>Sordariomycetes</taxon>
        <taxon>Hypocreomycetidae</taxon>
        <taxon>Glomerellales</taxon>
        <taxon>Glomerellaceae</taxon>
        <taxon>Colletotrichum</taxon>
        <taxon>Colletotrichum acutatum species complex</taxon>
    </lineage>
</organism>
<dbReference type="RefSeq" id="XP_060317479.1">
    <property type="nucleotide sequence ID" value="XM_060451214.1"/>
</dbReference>
<comment type="caution">
    <text evidence="1">The sequence shown here is derived from an EMBL/GenBank/DDBJ whole genome shotgun (WGS) entry which is preliminary data.</text>
</comment>
<reference evidence="1 2" key="1">
    <citation type="submission" date="2016-10" db="EMBL/GenBank/DDBJ databases">
        <title>The genome sequence of Colletotrichum fioriniae PJ7.</title>
        <authorList>
            <person name="Baroncelli R."/>
        </authorList>
    </citation>
    <scope>NUCLEOTIDE SEQUENCE [LARGE SCALE GENOMIC DNA]</scope>
    <source>
        <strain evidence="1 2">IMI 309622</strain>
    </source>
</reference>
<dbReference type="AlphaFoldDB" id="A0AAJ0E4V5"/>